<keyword evidence="3" id="KW-1185">Reference proteome</keyword>
<reference evidence="2 3" key="1">
    <citation type="submission" date="2014-11" db="EMBL/GenBank/DDBJ databases">
        <title>Draft Genome Sequences of Paenibacillus polymyxa NRRL B-30509 and Paenibacillus terrae NRRL B-30644, Strains from a Poultry Environment that Produce Tridecaptin A and Paenicidins.</title>
        <authorList>
            <person name="van Belkum M.J."/>
            <person name="Lohans C.T."/>
            <person name="Vederas J.C."/>
        </authorList>
    </citation>
    <scope>NUCLEOTIDE SEQUENCE [LARGE SCALE GENOMIC DNA]</scope>
    <source>
        <strain evidence="2 3">NRRL B-30644</strain>
    </source>
</reference>
<comment type="caution">
    <text evidence="2">The sequence shown here is derived from an EMBL/GenBank/DDBJ whole genome shotgun (WGS) entry which is preliminary data.</text>
</comment>
<evidence type="ECO:0008006" key="4">
    <source>
        <dbReference type="Google" id="ProtNLM"/>
    </source>
</evidence>
<evidence type="ECO:0000313" key="3">
    <source>
        <dbReference type="Proteomes" id="UP000032534"/>
    </source>
</evidence>
<evidence type="ECO:0000313" key="2">
    <source>
        <dbReference type="EMBL" id="KJD46703.1"/>
    </source>
</evidence>
<gene>
    <name evidence="2" type="ORF">QD47_05470</name>
</gene>
<dbReference type="AlphaFoldDB" id="A0A0D7X6Q3"/>
<evidence type="ECO:0000256" key="1">
    <source>
        <dbReference type="SAM" id="Phobius"/>
    </source>
</evidence>
<accession>A0A0D7X6Q3</accession>
<feature type="transmembrane region" description="Helical" evidence="1">
    <location>
        <begin position="7"/>
        <end position="28"/>
    </location>
</feature>
<keyword evidence="1" id="KW-0472">Membrane</keyword>
<name>A0A0D7X6Q3_9BACL</name>
<dbReference type="PATRIC" id="fig|159743.3.peg.1178"/>
<dbReference type="Proteomes" id="UP000032534">
    <property type="component" value="Unassembled WGS sequence"/>
</dbReference>
<protein>
    <recommendedName>
        <fullName evidence="4">Urease accessory protein UreH-like transmembrane domain-containing protein</fullName>
    </recommendedName>
</protein>
<sequence length="66" mass="7569">MNRKFFIMALIRGVFGYFPCGLGLAIILEAFNRYSLKGFLIGGAFFLIGGLVFYFTRRYESSDRLL</sequence>
<dbReference type="EMBL" id="JTHP01000006">
    <property type="protein sequence ID" value="KJD46703.1"/>
    <property type="molecule type" value="Genomic_DNA"/>
</dbReference>
<feature type="transmembrane region" description="Helical" evidence="1">
    <location>
        <begin position="34"/>
        <end position="56"/>
    </location>
</feature>
<keyword evidence="1" id="KW-0812">Transmembrane</keyword>
<organism evidence="2 3">
    <name type="scientific">Paenibacillus terrae</name>
    <dbReference type="NCBI Taxonomy" id="159743"/>
    <lineage>
        <taxon>Bacteria</taxon>
        <taxon>Bacillati</taxon>
        <taxon>Bacillota</taxon>
        <taxon>Bacilli</taxon>
        <taxon>Bacillales</taxon>
        <taxon>Paenibacillaceae</taxon>
        <taxon>Paenibacillus</taxon>
    </lineage>
</organism>
<keyword evidence="1" id="KW-1133">Transmembrane helix</keyword>
<proteinExistence type="predicted"/>